<dbReference type="SUPFAM" id="SSF57845">
    <property type="entry name" value="B-box zinc-binding domain"/>
    <property type="match status" value="1"/>
</dbReference>
<dbReference type="Gene3D" id="3.30.160.60">
    <property type="entry name" value="Classic Zinc Finger"/>
    <property type="match status" value="1"/>
</dbReference>
<dbReference type="GO" id="GO:0008270">
    <property type="term" value="F:zinc ion binding"/>
    <property type="evidence" value="ECO:0007669"/>
    <property type="project" value="UniProtKB-KW"/>
</dbReference>
<organism evidence="4 5">
    <name type="scientific">Ridgeia piscesae</name>
    <name type="common">Tubeworm</name>
    <dbReference type="NCBI Taxonomy" id="27915"/>
    <lineage>
        <taxon>Eukaryota</taxon>
        <taxon>Metazoa</taxon>
        <taxon>Spiralia</taxon>
        <taxon>Lophotrochozoa</taxon>
        <taxon>Annelida</taxon>
        <taxon>Polychaeta</taxon>
        <taxon>Sedentaria</taxon>
        <taxon>Canalipalpata</taxon>
        <taxon>Sabellida</taxon>
        <taxon>Siboglinidae</taxon>
        <taxon>Ridgeia</taxon>
    </lineage>
</organism>
<feature type="domain" description="B box-type" evidence="3">
    <location>
        <begin position="13"/>
        <end position="57"/>
    </location>
</feature>
<proteinExistence type="predicted"/>
<sequence>MQKEFDCEYAAGKDQTSCNEHHGRIVELFCIKCETGVCVLCLCHGRGKHVGHVVTTLEEWCSRMKKHAIEVEYGCDELARTVGEIISDVTQSGQDVEKLHSDYSNKIQKNYERVMKVVENWGNKAVQAMAREAADTPYPSDLQLKQQRIRALCDAAQVLDFPCSLEDITASTERLKDLQKDLLDCRAQVDEMKKQNESTKRAADDLENTFKTRVQLFSEEADDCIAAMNNIIQD</sequence>
<reference evidence="4" key="1">
    <citation type="journal article" date="2023" name="Mol. Biol. Evol.">
        <title>Third-Generation Sequencing Reveals the Adaptive Role of the Epigenome in Three Deep-Sea Polychaetes.</title>
        <authorList>
            <person name="Perez M."/>
            <person name="Aroh O."/>
            <person name="Sun Y."/>
            <person name="Lan Y."/>
            <person name="Juniper S.K."/>
            <person name="Young C.R."/>
            <person name="Angers B."/>
            <person name="Qian P.Y."/>
        </authorList>
    </citation>
    <scope>NUCLEOTIDE SEQUENCE</scope>
    <source>
        <strain evidence="4">R07B-5</strain>
    </source>
</reference>
<keyword evidence="1" id="KW-0479">Metal-binding</keyword>
<evidence type="ECO:0000313" key="4">
    <source>
        <dbReference type="EMBL" id="KAK2180204.1"/>
    </source>
</evidence>
<dbReference type="AlphaFoldDB" id="A0AAD9NUT1"/>
<evidence type="ECO:0000259" key="3">
    <source>
        <dbReference type="PROSITE" id="PS50119"/>
    </source>
</evidence>
<dbReference type="PROSITE" id="PS50119">
    <property type="entry name" value="ZF_BBOX"/>
    <property type="match status" value="1"/>
</dbReference>
<keyword evidence="1" id="KW-0863">Zinc-finger</keyword>
<evidence type="ECO:0000256" key="2">
    <source>
        <dbReference type="SAM" id="Coils"/>
    </source>
</evidence>
<keyword evidence="5" id="KW-1185">Reference proteome</keyword>
<gene>
    <name evidence="4" type="ORF">NP493_453g01018</name>
</gene>
<name>A0AAD9NUT1_RIDPI</name>
<keyword evidence="2" id="KW-0175">Coiled coil</keyword>
<evidence type="ECO:0000313" key="5">
    <source>
        <dbReference type="Proteomes" id="UP001209878"/>
    </source>
</evidence>
<feature type="coiled-coil region" evidence="2">
    <location>
        <begin position="175"/>
        <end position="209"/>
    </location>
</feature>
<dbReference type="EMBL" id="JAODUO010000453">
    <property type="protein sequence ID" value="KAK2180204.1"/>
    <property type="molecule type" value="Genomic_DNA"/>
</dbReference>
<comment type="caution">
    <text evidence="4">The sequence shown here is derived from an EMBL/GenBank/DDBJ whole genome shotgun (WGS) entry which is preliminary data.</text>
</comment>
<dbReference type="CDD" id="cd19756">
    <property type="entry name" value="Bbox2"/>
    <property type="match status" value="1"/>
</dbReference>
<dbReference type="Proteomes" id="UP001209878">
    <property type="component" value="Unassembled WGS sequence"/>
</dbReference>
<protein>
    <recommendedName>
        <fullName evidence="3">B box-type domain-containing protein</fullName>
    </recommendedName>
</protein>
<accession>A0AAD9NUT1</accession>
<keyword evidence="1" id="KW-0862">Zinc</keyword>
<dbReference type="InterPro" id="IPR000315">
    <property type="entry name" value="Znf_B-box"/>
</dbReference>
<evidence type="ECO:0000256" key="1">
    <source>
        <dbReference type="PROSITE-ProRule" id="PRU00024"/>
    </source>
</evidence>